<organism evidence="2 3">
    <name type="scientific">Aspergillus chevalieri</name>
    <name type="common">Eurotium chevalieri</name>
    <dbReference type="NCBI Taxonomy" id="182096"/>
    <lineage>
        <taxon>Eukaryota</taxon>
        <taxon>Fungi</taxon>
        <taxon>Dikarya</taxon>
        <taxon>Ascomycota</taxon>
        <taxon>Pezizomycotina</taxon>
        <taxon>Eurotiomycetes</taxon>
        <taxon>Eurotiomycetidae</taxon>
        <taxon>Eurotiales</taxon>
        <taxon>Aspergillaceae</taxon>
        <taxon>Aspergillus</taxon>
        <taxon>Aspergillus subgen. Aspergillus</taxon>
    </lineage>
</organism>
<dbReference type="KEGG" id="ache:ACHE_41174S"/>
<dbReference type="RefSeq" id="XP_043137132.1">
    <property type="nucleotide sequence ID" value="XM_043279455.1"/>
</dbReference>
<dbReference type="GeneID" id="66982968"/>
<reference evidence="2" key="2">
    <citation type="submission" date="2021-02" db="EMBL/GenBank/DDBJ databases">
        <title>Aspergillus chevalieri M1 genome sequence.</title>
        <authorList>
            <person name="Kadooka C."/>
            <person name="Mori K."/>
            <person name="Futagami T."/>
        </authorList>
    </citation>
    <scope>NUCLEOTIDE SEQUENCE</scope>
    <source>
        <strain evidence="2">M1</strain>
    </source>
</reference>
<dbReference type="Proteomes" id="UP000637239">
    <property type="component" value="Chromosome 4"/>
</dbReference>
<evidence type="ECO:0000313" key="2">
    <source>
        <dbReference type="EMBL" id="BCR88610.1"/>
    </source>
</evidence>
<name>A0A7R7ZN79_ASPCH</name>
<gene>
    <name evidence="2" type="ORF">ACHE_41174S</name>
</gene>
<sequence length="100" mass="11022">MTRSLPFLFSKTCSVLTPLQPSRLYMNVIFQFHIVSGDDDGVVRSVATSLNISDSNSRSYRDPAGKQAYAQDLLSQTRAGDKSKRPNVMFCATGPTMQSL</sequence>
<evidence type="ECO:0000256" key="1">
    <source>
        <dbReference type="SAM" id="MobiDB-lite"/>
    </source>
</evidence>
<dbReference type="AlphaFoldDB" id="A0A7R7ZN79"/>
<accession>A0A7R7ZN79</accession>
<protein>
    <submittedName>
        <fullName evidence="2">Uncharacterized protein</fullName>
    </submittedName>
</protein>
<feature type="region of interest" description="Disordered" evidence="1">
    <location>
        <begin position="77"/>
        <end position="100"/>
    </location>
</feature>
<keyword evidence="3" id="KW-1185">Reference proteome</keyword>
<evidence type="ECO:0000313" key="3">
    <source>
        <dbReference type="Proteomes" id="UP000637239"/>
    </source>
</evidence>
<proteinExistence type="predicted"/>
<dbReference type="EMBL" id="AP024419">
    <property type="protein sequence ID" value="BCR88610.1"/>
    <property type="molecule type" value="Genomic_DNA"/>
</dbReference>
<reference evidence="2" key="1">
    <citation type="submission" date="2021-01" db="EMBL/GenBank/DDBJ databases">
        <authorList>
            <consortium name="Aspergillus chevalieri M1 genome sequencing consortium"/>
            <person name="Kazuki M."/>
            <person name="Futagami T."/>
        </authorList>
    </citation>
    <scope>NUCLEOTIDE SEQUENCE</scope>
    <source>
        <strain evidence="2">M1</strain>
    </source>
</reference>